<feature type="compositionally biased region" description="Polar residues" evidence="1">
    <location>
        <begin position="215"/>
        <end position="226"/>
    </location>
</feature>
<gene>
    <name evidence="4" type="ORF">JR347_10730</name>
</gene>
<protein>
    <submittedName>
        <fullName evidence="4">DUF2807 domain-containing protein</fullName>
    </submittedName>
</protein>
<feature type="region of interest" description="Disordered" evidence="1">
    <location>
        <begin position="196"/>
        <end position="226"/>
    </location>
</feature>
<name>A0A974WDU4_9BACT</name>
<reference evidence="4" key="1">
    <citation type="submission" date="2021-02" db="EMBL/GenBank/DDBJ databases">
        <title>Fulvivirga sp. S481 isolated from sea water.</title>
        <authorList>
            <person name="Bae S.S."/>
            <person name="Baek K."/>
        </authorList>
    </citation>
    <scope>NUCLEOTIDE SEQUENCE</scope>
    <source>
        <strain evidence="4">S481</strain>
    </source>
</reference>
<dbReference type="InterPro" id="IPR021255">
    <property type="entry name" value="DUF2807"/>
</dbReference>
<evidence type="ECO:0000259" key="3">
    <source>
        <dbReference type="Pfam" id="PF10988"/>
    </source>
</evidence>
<dbReference type="AlphaFoldDB" id="A0A974WDU4"/>
<keyword evidence="5" id="KW-1185">Reference proteome</keyword>
<feature type="chain" id="PRO_5037216675" evidence="2">
    <location>
        <begin position="20"/>
        <end position="226"/>
    </location>
</feature>
<feature type="domain" description="Putative auto-transporter adhesin head GIN" evidence="3">
    <location>
        <begin position="30"/>
        <end position="209"/>
    </location>
</feature>
<dbReference type="PANTHER" id="PTHR39200">
    <property type="entry name" value="HYPOTHETICAL EXPORTED PROTEIN"/>
    <property type="match status" value="1"/>
</dbReference>
<dbReference type="RefSeq" id="WP_205720604.1">
    <property type="nucleotide sequence ID" value="NZ_CP070608.1"/>
</dbReference>
<dbReference type="Proteomes" id="UP000662783">
    <property type="component" value="Chromosome"/>
</dbReference>
<dbReference type="Gene3D" id="2.160.20.120">
    <property type="match status" value="1"/>
</dbReference>
<dbReference type="PANTHER" id="PTHR39200:SF1">
    <property type="entry name" value="AUTO-TRANSPORTER ADHESIN HEAD GIN DOMAIN-CONTAINING PROTEIN-RELATED"/>
    <property type="match status" value="1"/>
</dbReference>
<dbReference type="EMBL" id="CP070608">
    <property type="protein sequence ID" value="QSE96091.1"/>
    <property type="molecule type" value="Genomic_DNA"/>
</dbReference>
<accession>A0A974WDU4</accession>
<sequence length="226" mass="24423">MKKYILSLVIFSFAIGSFAQEVEERKLSSFDEVQVSQGIDAYLQKGTKESIKVEVKGIPLEDVLTEVFGDRLKVHLVRNRWRDYSVVVHITYVKLEEISASSAANVVGRNKIQSDRLILDVSSAADIEVDVEVNELTADASSSGDIEVSGKAKYFEVDASSAGGVDAYDLEAEIVRVDVSSGADARVYATKEIDAEASSGGSVRYRGNPGKSRSDTSSGGSVRKSN</sequence>
<feature type="signal peptide" evidence="2">
    <location>
        <begin position="1"/>
        <end position="19"/>
    </location>
</feature>
<evidence type="ECO:0000313" key="5">
    <source>
        <dbReference type="Proteomes" id="UP000662783"/>
    </source>
</evidence>
<evidence type="ECO:0000256" key="1">
    <source>
        <dbReference type="SAM" id="MobiDB-lite"/>
    </source>
</evidence>
<dbReference type="Pfam" id="PF10988">
    <property type="entry name" value="DUF2807"/>
    <property type="match status" value="1"/>
</dbReference>
<evidence type="ECO:0000256" key="2">
    <source>
        <dbReference type="SAM" id="SignalP"/>
    </source>
</evidence>
<proteinExistence type="predicted"/>
<keyword evidence="2" id="KW-0732">Signal</keyword>
<organism evidence="4 5">
    <name type="scientific">Fulvivirga lutea</name>
    <dbReference type="NCBI Taxonomy" id="2810512"/>
    <lineage>
        <taxon>Bacteria</taxon>
        <taxon>Pseudomonadati</taxon>
        <taxon>Bacteroidota</taxon>
        <taxon>Cytophagia</taxon>
        <taxon>Cytophagales</taxon>
        <taxon>Fulvivirgaceae</taxon>
        <taxon>Fulvivirga</taxon>
    </lineage>
</organism>
<dbReference type="KEGG" id="fuv:JR347_10730"/>
<evidence type="ECO:0000313" key="4">
    <source>
        <dbReference type="EMBL" id="QSE96091.1"/>
    </source>
</evidence>